<dbReference type="InterPro" id="IPR005119">
    <property type="entry name" value="LysR_subst-bd"/>
</dbReference>
<feature type="domain" description="HTH lysR-type" evidence="5">
    <location>
        <begin position="1"/>
        <end position="61"/>
    </location>
</feature>
<dbReference type="SUPFAM" id="SSF53850">
    <property type="entry name" value="Periplasmic binding protein-like II"/>
    <property type="match status" value="1"/>
</dbReference>
<proteinExistence type="inferred from homology"/>
<dbReference type="InterPro" id="IPR058163">
    <property type="entry name" value="LysR-type_TF_proteobact-type"/>
</dbReference>
<dbReference type="EMBL" id="JARTTN020000002">
    <property type="protein sequence ID" value="MEC6060374.1"/>
    <property type="molecule type" value="Genomic_DNA"/>
</dbReference>
<dbReference type="GO" id="GO:0043565">
    <property type="term" value="F:sequence-specific DNA binding"/>
    <property type="evidence" value="ECO:0007669"/>
    <property type="project" value="TreeGrafter"/>
</dbReference>
<dbReference type="PROSITE" id="PS50931">
    <property type="entry name" value="HTH_LYSR"/>
    <property type="match status" value="1"/>
</dbReference>
<dbReference type="Proteomes" id="UP001176846">
    <property type="component" value="Unassembled WGS sequence"/>
</dbReference>
<dbReference type="Pfam" id="PF03466">
    <property type="entry name" value="LysR_substrate"/>
    <property type="match status" value="1"/>
</dbReference>
<evidence type="ECO:0000256" key="2">
    <source>
        <dbReference type="ARBA" id="ARBA00023015"/>
    </source>
</evidence>
<gene>
    <name evidence="6" type="ORF">QAB22_028335</name>
</gene>
<name>A0AAW9PLQ9_KLEVA</name>
<organism evidence="6 7">
    <name type="scientific">Klebsiella variicola</name>
    <dbReference type="NCBI Taxonomy" id="244366"/>
    <lineage>
        <taxon>Bacteria</taxon>
        <taxon>Pseudomonadati</taxon>
        <taxon>Pseudomonadota</taxon>
        <taxon>Gammaproteobacteria</taxon>
        <taxon>Enterobacterales</taxon>
        <taxon>Enterobacteriaceae</taxon>
        <taxon>Klebsiella/Raoultella group</taxon>
        <taxon>Klebsiella</taxon>
        <taxon>Klebsiella pneumoniae complex</taxon>
    </lineage>
</organism>
<evidence type="ECO:0000256" key="3">
    <source>
        <dbReference type="ARBA" id="ARBA00023125"/>
    </source>
</evidence>
<dbReference type="InterPro" id="IPR000847">
    <property type="entry name" value="LysR_HTH_N"/>
</dbReference>
<dbReference type="SUPFAM" id="SSF46785">
    <property type="entry name" value="Winged helix' DNA-binding domain"/>
    <property type="match status" value="1"/>
</dbReference>
<dbReference type="AlphaFoldDB" id="A0AAW9PLQ9"/>
<dbReference type="PANTHER" id="PTHR30537:SF72">
    <property type="entry name" value="LYSR FAMILY TRANSCRIPTIONAL REGULATOR"/>
    <property type="match status" value="1"/>
</dbReference>
<dbReference type="Gene3D" id="3.40.190.290">
    <property type="match status" value="1"/>
</dbReference>
<accession>A0AAW9PLQ9</accession>
<evidence type="ECO:0000259" key="5">
    <source>
        <dbReference type="PROSITE" id="PS50931"/>
    </source>
</evidence>
<comment type="caution">
    <text evidence="6">The sequence shown here is derived from an EMBL/GenBank/DDBJ whole genome shotgun (WGS) entry which is preliminary data.</text>
</comment>
<reference evidence="6" key="1">
    <citation type="journal article" date="2023" name="Nat. Commun.">
        <title>Genomic dissection of endemic carbapenem resistance reveals metallo-beta-lactamase dissemination through clonal, plasmid and integron transfer.</title>
        <authorList>
            <person name="Macesic N."/>
            <person name="Hawkey J."/>
            <person name="Vezina B."/>
            <person name="Wisniewski J.A."/>
            <person name="Cottingham H."/>
            <person name="Blakeway L.V."/>
            <person name="Harshegyi T."/>
            <person name="Pragastis K."/>
            <person name="Badoordeen G.Z."/>
            <person name="Dennison A."/>
            <person name="Spelman D.W."/>
            <person name="Jenney A.W.J."/>
            <person name="Peleg A.Y."/>
        </authorList>
    </citation>
    <scope>NUCLEOTIDE SEQUENCE</scope>
    <source>
        <strain evidence="6">CPO071</strain>
    </source>
</reference>
<sequence>MQFNLVESIRIFIEIVESGSFTQAAENLQIHRPAVTKAVQLLEQHSGTRLMQRTTRRINLTPEGEVFYRHSKPLLAQTDELLELFGTEQAVHEQLRVDMPVAFAALLVIPNLPDFYRQHPGIEIILSSSDRRRNILHDGLDCILRVGELDDGDYIAKKVGTVKMTTCASPAYLDQHGTPETMDELQQHQAVNWINSSNRQVMPWTFGTSEGSTEIELPGRLVVDNSEAYIAAGLAGLGILQGINIFLQPYLDRGLLVEVLPDNPSPNRKLSLLYPHRHLSRKVRAFTDWLESLL</sequence>
<keyword evidence="2" id="KW-0805">Transcription regulation</keyword>
<evidence type="ECO:0000256" key="1">
    <source>
        <dbReference type="ARBA" id="ARBA00009437"/>
    </source>
</evidence>
<dbReference type="PANTHER" id="PTHR30537">
    <property type="entry name" value="HTH-TYPE TRANSCRIPTIONAL REGULATOR"/>
    <property type="match status" value="1"/>
</dbReference>
<dbReference type="GO" id="GO:0006351">
    <property type="term" value="P:DNA-templated transcription"/>
    <property type="evidence" value="ECO:0007669"/>
    <property type="project" value="TreeGrafter"/>
</dbReference>
<dbReference type="Pfam" id="PF00126">
    <property type="entry name" value="HTH_1"/>
    <property type="match status" value="1"/>
</dbReference>
<dbReference type="GO" id="GO:0003700">
    <property type="term" value="F:DNA-binding transcription factor activity"/>
    <property type="evidence" value="ECO:0007669"/>
    <property type="project" value="InterPro"/>
</dbReference>
<keyword evidence="4" id="KW-0804">Transcription</keyword>
<evidence type="ECO:0000313" key="7">
    <source>
        <dbReference type="Proteomes" id="UP001176846"/>
    </source>
</evidence>
<reference evidence="6" key="2">
    <citation type="submission" date="2024-01" db="EMBL/GenBank/DDBJ databases">
        <authorList>
            <person name="Macesic N."/>
        </authorList>
    </citation>
    <scope>NUCLEOTIDE SEQUENCE</scope>
    <source>
        <strain evidence="6">CPO071</strain>
    </source>
</reference>
<keyword evidence="3" id="KW-0238">DNA-binding</keyword>
<dbReference type="Gene3D" id="1.10.10.10">
    <property type="entry name" value="Winged helix-like DNA-binding domain superfamily/Winged helix DNA-binding domain"/>
    <property type="match status" value="1"/>
</dbReference>
<evidence type="ECO:0000313" key="6">
    <source>
        <dbReference type="EMBL" id="MEC6060374.1"/>
    </source>
</evidence>
<protein>
    <submittedName>
        <fullName evidence="6">LysR family transcriptional regulator</fullName>
    </submittedName>
</protein>
<dbReference type="InterPro" id="IPR036390">
    <property type="entry name" value="WH_DNA-bd_sf"/>
</dbReference>
<dbReference type="FunFam" id="1.10.10.10:FF:000001">
    <property type="entry name" value="LysR family transcriptional regulator"/>
    <property type="match status" value="1"/>
</dbReference>
<dbReference type="RefSeq" id="WP_048268723.1">
    <property type="nucleotide sequence ID" value="NZ_JARTTN020000002.1"/>
</dbReference>
<comment type="similarity">
    <text evidence="1">Belongs to the LysR transcriptional regulatory family.</text>
</comment>
<evidence type="ECO:0000256" key="4">
    <source>
        <dbReference type="ARBA" id="ARBA00023163"/>
    </source>
</evidence>
<dbReference type="InterPro" id="IPR036388">
    <property type="entry name" value="WH-like_DNA-bd_sf"/>
</dbReference>
<dbReference type="CDD" id="cd08472">
    <property type="entry name" value="PBP2_CrgA_like_3"/>
    <property type="match status" value="1"/>
</dbReference>